<gene>
    <name evidence="1" type="ORF">PISMIDRAFT_681936</name>
</gene>
<sequence>MGANIEFNEIVMSLMSHSFDAHRLHDTASRGGDVEDSPCCNADAIQIKGLVLSHGELEDDDGLSPMTGRHCTRRVLLPALLQLPAQPCCADRKTFRL</sequence>
<protein>
    <submittedName>
        <fullName evidence="1">Uncharacterized protein</fullName>
    </submittedName>
</protein>
<evidence type="ECO:0000313" key="2">
    <source>
        <dbReference type="Proteomes" id="UP000054018"/>
    </source>
</evidence>
<dbReference type="AlphaFoldDB" id="A0A0C9Y7T6"/>
<organism evidence="1 2">
    <name type="scientific">Pisolithus microcarpus 441</name>
    <dbReference type="NCBI Taxonomy" id="765257"/>
    <lineage>
        <taxon>Eukaryota</taxon>
        <taxon>Fungi</taxon>
        <taxon>Dikarya</taxon>
        <taxon>Basidiomycota</taxon>
        <taxon>Agaricomycotina</taxon>
        <taxon>Agaricomycetes</taxon>
        <taxon>Agaricomycetidae</taxon>
        <taxon>Boletales</taxon>
        <taxon>Sclerodermatineae</taxon>
        <taxon>Pisolithaceae</taxon>
        <taxon>Pisolithus</taxon>
    </lineage>
</organism>
<dbReference type="Proteomes" id="UP000054018">
    <property type="component" value="Unassembled WGS sequence"/>
</dbReference>
<accession>A0A0C9Y7T6</accession>
<evidence type="ECO:0000313" key="1">
    <source>
        <dbReference type="EMBL" id="KIK20760.1"/>
    </source>
</evidence>
<dbReference type="HOGENOM" id="CLU_2347544_0_0_1"/>
<name>A0A0C9Y7T6_9AGAM</name>
<keyword evidence="2" id="KW-1185">Reference proteome</keyword>
<reference evidence="1 2" key="1">
    <citation type="submission" date="2014-04" db="EMBL/GenBank/DDBJ databases">
        <authorList>
            <consortium name="DOE Joint Genome Institute"/>
            <person name="Kuo A."/>
            <person name="Kohler A."/>
            <person name="Costa M.D."/>
            <person name="Nagy L.G."/>
            <person name="Floudas D."/>
            <person name="Copeland A."/>
            <person name="Barry K.W."/>
            <person name="Cichocki N."/>
            <person name="Veneault-Fourrey C."/>
            <person name="LaButti K."/>
            <person name="Lindquist E.A."/>
            <person name="Lipzen A."/>
            <person name="Lundell T."/>
            <person name="Morin E."/>
            <person name="Murat C."/>
            <person name="Sun H."/>
            <person name="Tunlid A."/>
            <person name="Henrissat B."/>
            <person name="Grigoriev I.V."/>
            <person name="Hibbett D.S."/>
            <person name="Martin F."/>
            <person name="Nordberg H.P."/>
            <person name="Cantor M.N."/>
            <person name="Hua S.X."/>
        </authorList>
    </citation>
    <scope>NUCLEOTIDE SEQUENCE [LARGE SCALE GENOMIC DNA]</scope>
    <source>
        <strain evidence="1 2">441</strain>
    </source>
</reference>
<proteinExistence type="predicted"/>
<dbReference type="EMBL" id="KN833759">
    <property type="protein sequence ID" value="KIK20760.1"/>
    <property type="molecule type" value="Genomic_DNA"/>
</dbReference>
<reference evidence="2" key="2">
    <citation type="submission" date="2015-01" db="EMBL/GenBank/DDBJ databases">
        <title>Evolutionary Origins and Diversification of the Mycorrhizal Mutualists.</title>
        <authorList>
            <consortium name="DOE Joint Genome Institute"/>
            <consortium name="Mycorrhizal Genomics Consortium"/>
            <person name="Kohler A."/>
            <person name="Kuo A."/>
            <person name="Nagy L.G."/>
            <person name="Floudas D."/>
            <person name="Copeland A."/>
            <person name="Barry K.W."/>
            <person name="Cichocki N."/>
            <person name="Veneault-Fourrey C."/>
            <person name="LaButti K."/>
            <person name="Lindquist E.A."/>
            <person name="Lipzen A."/>
            <person name="Lundell T."/>
            <person name="Morin E."/>
            <person name="Murat C."/>
            <person name="Riley R."/>
            <person name="Ohm R."/>
            <person name="Sun H."/>
            <person name="Tunlid A."/>
            <person name="Henrissat B."/>
            <person name="Grigoriev I.V."/>
            <person name="Hibbett D.S."/>
            <person name="Martin F."/>
        </authorList>
    </citation>
    <scope>NUCLEOTIDE SEQUENCE [LARGE SCALE GENOMIC DNA]</scope>
    <source>
        <strain evidence="2">441</strain>
    </source>
</reference>